<dbReference type="GeneID" id="19305849"/>
<dbReference type="InterPro" id="IPR002893">
    <property type="entry name" value="Znf_MYND"/>
</dbReference>
<protein>
    <recommendedName>
        <fullName evidence="5">MYND-type domain-containing protein</fullName>
    </recommendedName>
</protein>
<dbReference type="SUPFAM" id="SSF144232">
    <property type="entry name" value="HIT/MYND zinc finger-like"/>
    <property type="match status" value="1"/>
</dbReference>
<evidence type="ECO:0000313" key="7">
    <source>
        <dbReference type="Proteomes" id="UP000030669"/>
    </source>
</evidence>
<keyword evidence="7" id="KW-1185">Reference proteome</keyword>
<keyword evidence="3" id="KW-0862">Zinc</keyword>
<evidence type="ECO:0000313" key="6">
    <source>
        <dbReference type="EMBL" id="EPQ57124.1"/>
    </source>
</evidence>
<accession>S7RV73</accession>
<dbReference type="eggNOG" id="ENOG502S9G7">
    <property type="taxonomic scope" value="Eukaryota"/>
</dbReference>
<reference evidence="6 7" key="1">
    <citation type="journal article" date="2012" name="Science">
        <title>The Paleozoic origin of enzymatic lignin decomposition reconstructed from 31 fungal genomes.</title>
        <authorList>
            <person name="Floudas D."/>
            <person name="Binder M."/>
            <person name="Riley R."/>
            <person name="Barry K."/>
            <person name="Blanchette R.A."/>
            <person name="Henrissat B."/>
            <person name="Martinez A.T."/>
            <person name="Otillar R."/>
            <person name="Spatafora J.W."/>
            <person name="Yadav J.S."/>
            <person name="Aerts A."/>
            <person name="Benoit I."/>
            <person name="Boyd A."/>
            <person name="Carlson A."/>
            <person name="Copeland A."/>
            <person name="Coutinho P.M."/>
            <person name="de Vries R.P."/>
            <person name="Ferreira P."/>
            <person name="Findley K."/>
            <person name="Foster B."/>
            <person name="Gaskell J."/>
            <person name="Glotzer D."/>
            <person name="Gorecki P."/>
            <person name="Heitman J."/>
            <person name="Hesse C."/>
            <person name="Hori C."/>
            <person name="Igarashi K."/>
            <person name="Jurgens J.A."/>
            <person name="Kallen N."/>
            <person name="Kersten P."/>
            <person name="Kohler A."/>
            <person name="Kuees U."/>
            <person name="Kumar T.K.A."/>
            <person name="Kuo A."/>
            <person name="LaButti K."/>
            <person name="Larrondo L.F."/>
            <person name="Lindquist E."/>
            <person name="Ling A."/>
            <person name="Lombard V."/>
            <person name="Lucas S."/>
            <person name="Lundell T."/>
            <person name="Martin R."/>
            <person name="McLaughlin D.J."/>
            <person name="Morgenstern I."/>
            <person name="Morin E."/>
            <person name="Murat C."/>
            <person name="Nagy L.G."/>
            <person name="Nolan M."/>
            <person name="Ohm R.A."/>
            <person name="Patyshakuliyeva A."/>
            <person name="Rokas A."/>
            <person name="Ruiz-Duenas F.J."/>
            <person name="Sabat G."/>
            <person name="Salamov A."/>
            <person name="Samejima M."/>
            <person name="Schmutz J."/>
            <person name="Slot J.C."/>
            <person name="St John F."/>
            <person name="Stenlid J."/>
            <person name="Sun H."/>
            <person name="Sun S."/>
            <person name="Syed K."/>
            <person name="Tsang A."/>
            <person name="Wiebenga A."/>
            <person name="Young D."/>
            <person name="Pisabarro A."/>
            <person name="Eastwood D.C."/>
            <person name="Martin F."/>
            <person name="Cullen D."/>
            <person name="Grigoriev I.V."/>
            <person name="Hibbett D.S."/>
        </authorList>
    </citation>
    <scope>NUCLEOTIDE SEQUENCE [LARGE SCALE GENOMIC DNA]</scope>
    <source>
        <strain evidence="6 7">ATCC 11539</strain>
    </source>
</reference>
<dbReference type="GO" id="GO:0008270">
    <property type="term" value="F:zinc ion binding"/>
    <property type="evidence" value="ECO:0007669"/>
    <property type="project" value="UniProtKB-KW"/>
</dbReference>
<keyword evidence="2 4" id="KW-0863">Zinc-finger</keyword>
<evidence type="ECO:0000256" key="3">
    <source>
        <dbReference type="ARBA" id="ARBA00022833"/>
    </source>
</evidence>
<evidence type="ECO:0000256" key="1">
    <source>
        <dbReference type="ARBA" id="ARBA00022723"/>
    </source>
</evidence>
<dbReference type="KEGG" id="gtr:GLOTRDRAFT_38618"/>
<dbReference type="PROSITE" id="PS50865">
    <property type="entry name" value="ZF_MYND_2"/>
    <property type="match status" value="1"/>
</dbReference>
<evidence type="ECO:0000256" key="2">
    <source>
        <dbReference type="ARBA" id="ARBA00022771"/>
    </source>
</evidence>
<dbReference type="EMBL" id="KB469299">
    <property type="protein sequence ID" value="EPQ57124.1"/>
    <property type="molecule type" value="Genomic_DNA"/>
</dbReference>
<gene>
    <name evidence="6" type="ORF">GLOTRDRAFT_38618</name>
</gene>
<keyword evidence="1" id="KW-0479">Metal-binding</keyword>
<evidence type="ECO:0000256" key="4">
    <source>
        <dbReference type="PROSITE-ProRule" id="PRU00134"/>
    </source>
</evidence>
<dbReference type="OMA" id="WGIKILD"/>
<dbReference type="Proteomes" id="UP000030669">
    <property type="component" value="Unassembled WGS sequence"/>
</dbReference>
<dbReference type="HOGENOM" id="CLU_105955_0_0_1"/>
<proteinExistence type="predicted"/>
<feature type="domain" description="MYND-type" evidence="5">
    <location>
        <begin position="10"/>
        <end position="50"/>
    </location>
</feature>
<sequence length="243" mass="27281">MAPYERRERCTKCGFDKEKLYKCSGCKGATARYCGRECQKEHWQIHKPICRPAQPNEIWGIKILPNQGGCLYGTADVPGGDGQDRSKLFEHVLIKADHPVFSEGELCPVSVAVGMPLILYSAAVNGMQVRARDQGNQAAVFLRIEPENAIAPLPCTIFPAADCLLLQCIIVRHDRRPLTREAIEAMWQFTAKVINGAGYPTSDGWVPVRSLVTTAYWQVFSRDYYKEQKGKGRAGFDEFWEPL</sequence>
<dbReference type="OrthoDB" id="2212237at2759"/>
<organism evidence="6 7">
    <name type="scientific">Gloeophyllum trabeum (strain ATCC 11539 / FP-39264 / Madison 617)</name>
    <name type="common">Brown rot fungus</name>
    <dbReference type="NCBI Taxonomy" id="670483"/>
    <lineage>
        <taxon>Eukaryota</taxon>
        <taxon>Fungi</taxon>
        <taxon>Dikarya</taxon>
        <taxon>Basidiomycota</taxon>
        <taxon>Agaricomycotina</taxon>
        <taxon>Agaricomycetes</taxon>
        <taxon>Gloeophyllales</taxon>
        <taxon>Gloeophyllaceae</taxon>
        <taxon>Gloeophyllum</taxon>
    </lineage>
</organism>
<name>S7RV73_GLOTA</name>
<dbReference type="AlphaFoldDB" id="S7RV73"/>
<dbReference type="Pfam" id="PF01753">
    <property type="entry name" value="zf-MYND"/>
    <property type="match status" value="1"/>
</dbReference>
<dbReference type="Gene3D" id="6.10.140.2220">
    <property type="match status" value="1"/>
</dbReference>
<evidence type="ECO:0000259" key="5">
    <source>
        <dbReference type="PROSITE" id="PS50865"/>
    </source>
</evidence>
<dbReference type="RefSeq" id="XP_007863957.1">
    <property type="nucleotide sequence ID" value="XM_007865766.1"/>
</dbReference>